<name>I6LCP0_PSEVI</name>
<dbReference type="EMBL" id="AY597277">
    <property type="protein sequence ID" value="AAT96172.1"/>
    <property type="molecule type" value="Genomic_DNA"/>
</dbReference>
<protein>
    <submittedName>
        <fullName evidence="1">Uncharacterized protein</fullName>
    </submittedName>
</protein>
<dbReference type="AlphaFoldDB" id="I6LCP0"/>
<organism evidence="1">
    <name type="scientific">Pseudomonas viridiflava</name>
    <name type="common">Phytomonas viridiflava</name>
    <dbReference type="NCBI Taxonomy" id="33069"/>
    <lineage>
        <taxon>Bacteria</taxon>
        <taxon>Pseudomonadati</taxon>
        <taxon>Pseudomonadota</taxon>
        <taxon>Gammaproteobacteria</taxon>
        <taxon>Pseudomonadales</taxon>
        <taxon>Pseudomonadaceae</taxon>
        <taxon>Pseudomonas</taxon>
    </lineage>
</organism>
<sequence length="97" mass="10950">MQPVRLSCPSLPPSQEAGNELKTEAISGGKHYAQSSTVHAWRRRTRRTLTNRLTFSYISNHHRCFSDATSWLNAPTLSRRSVCPRMLNCCDSATSKK</sequence>
<accession>I6LCP0</accession>
<reference evidence="1" key="1">
    <citation type="journal article" date="2006" name="Proc. Natl. Acad. Sci. U.S.A.">
        <title>Presence/absence polymorphism for alternative pathogenicity islands in Pseudomonas viridiflava, a pathogen of Arabidopsis.</title>
        <authorList>
            <person name="Araki H."/>
            <person name="Tian D."/>
            <person name="Goss E.M."/>
            <person name="Jakob K."/>
            <person name="Halldorsdottir S.S."/>
            <person name="Kreitman M."/>
            <person name="Bergelson J."/>
        </authorList>
    </citation>
    <scope>NUCLEOTIDE SEQUENCE</scope>
    <source>
        <strain evidence="1">LP23.1a</strain>
    </source>
</reference>
<proteinExistence type="predicted"/>
<evidence type="ECO:0000313" key="1">
    <source>
        <dbReference type="EMBL" id="AAT96172.1"/>
    </source>
</evidence>